<keyword evidence="1" id="KW-0175">Coiled coil</keyword>
<dbReference type="Pfam" id="PF03999">
    <property type="entry name" value="MAP65_ASE1"/>
    <property type="match status" value="1"/>
</dbReference>
<keyword evidence="3" id="KW-1185">Reference proteome</keyword>
<feature type="coiled-coil region" evidence="1">
    <location>
        <begin position="94"/>
        <end position="121"/>
    </location>
</feature>
<comment type="caution">
    <text evidence="2">The sequence shown here is derived from an EMBL/GenBank/DDBJ whole genome shotgun (WGS) entry which is preliminary data.</text>
</comment>
<organism evidence="2 3">
    <name type="scientific">Popillia japonica</name>
    <name type="common">Japanese beetle</name>
    <dbReference type="NCBI Taxonomy" id="7064"/>
    <lineage>
        <taxon>Eukaryota</taxon>
        <taxon>Metazoa</taxon>
        <taxon>Ecdysozoa</taxon>
        <taxon>Arthropoda</taxon>
        <taxon>Hexapoda</taxon>
        <taxon>Insecta</taxon>
        <taxon>Pterygota</taxon>
        <taxon>Neoptera</taxon>
        <taxon>Endopterygota</taxon>
        <taxon>Coleoptera</taxon>
        <taxon>Polyphaga</taxon>
        <taxon>Scarabaeiformia</taxon>
        <taxon>Scarabaeidae</taxon>
        <taxon>Rutelinae</taxon>
        <taxon>Popillia</taxon>
    </lineage>
</organism>
<evidence type="ECO:0000256" key="1">
    <source>
        <dbReference type="SAM" id="Coils"/>
    </source>
</evidence>
<gene>
    <name evidence="2" type="ORF">QE152_g8668</name>
</gene>
<evidence type="ECO:0000313" key="2">
    <source>
        <dbReference type="EMBL" id="KAK9739858.1"/>
    </source>
</evidence>
<dbReference type="EMBL" id="JASPKY010000070">
    <property type="protein sequence ID" value="KAK9739858.1"/>
    <property type="molecule type" value="Genomic_DNA"/>
</dbReference>
<dbReference type="Proteomes" id="UP001458880">
    <property type="component" value="Unassembled WGS sequence"/>
</dbReference>
<proteinExistence type="predicted"/>
<reference evidence="2 3" key="1">
    <citation type="journal article" date="2024" name="BMC Genomics">
        <title>De novo assembly and annotation of Popillia japonica's genome with initial clues to its potential as an invasive pest.</title>
        <authorList>
            <person name="Cucini C."/>
            <person name="Boschi S."/>
            <person name="Funari R."/>
            <person name="Cardaioli E."/>
            <person name="Iannotti N."/>
            <person name="Marturano G."/>
            <person name="Paoli F."/>
            <person name="Bruttini M."/>
            <person name="Carapelli A."/>
            <person name="Frati F."/>
            <person name="Nardi F."/>
        </authorList>
    </citation>
    <scope>NUCLEOTIDE SEQUENCE [LARGE SCALE GENOMIC DNA]</scope>
    <source>
        <strain evidence="2">DMR45628</strain>
    </source>
</reference>
<evidence type="ECO:0000313" key="3">
    <source>
        <dbReference type="Proteomes" id="UP001458880"/>
    </source>
</evidence>
<accession>A0AAW1M1W3</accession>
<dbReference type="AlphaFoldDB" id="A0AAW1M1W3"/>
<name>A0AAW1M1W3_POPJA</name>
<sequence>MTDTGRAKIKEKLSHNLTILWKICHYSTEQRRAFKYICNNLYKDDLRKTRLAFCDIEVAFLKQYYAKNKQMFESLEVYKEQTNKLRSTVSVDDKALITKNLLETEKTLKRLEEEYRTENGKDFYTWGKTITETIDKFSSNNDKNSGEITTDEDICGDLGRSSPFKWN</sequence>
<protein>
    <submittedName>
        <fullName evidence="2">Uncharacterized protein</fullName>
    </submittedName>
</protein>